<dbReference type="STRING" id="59895.A0A103XGX1"/>
<protein>
    <submittedName>
        <fullName evidence="1">Uncharacterized protein</fullName>
    </submittedName>
</protein>
<comment type="caution">
    <text evidence="1">The sequence shown here is derived from an EMBL/GenBank/DDBJ whole genome shotgun (WGS) entry which is preliminary data.</text>
</comment>
<organism evidence="1 2">
    <name type="scientific">Cynara cardunculus var. scolymus</name>
    <name type="common">Globe artichoke</name>
    <name type="synonym">Cynara scolymus</name>
    <dbReference type="NCBI Taxonomy" id="59895"/>
    <lineage>
        <taxon>Eukaryota</taxon>
        <taxon>Viridiplantae</taxon>
        <taxon>Streptophyta</taxon>
        <taxon>Embryophyta</taxon>
        <taxon>Tracheophyta</taxon>
        <taxon>Spermatophyta</taxon>
        <taxon>Magnoliopsida</taxon>
        <taxon>eudicotyledons</taxon>
        <taxon>Gunneridae</taxon>
        <taxon>Pentapetalae</taxon>
        <taxon>asterids</taxon>
        <taxon>campanulids</taxon>
        <taxon>Asterales</taxon>
        <taxon>Asteraceae</taxon>
        <taxon>Carduoideae</taxon>
        <taxon>Cardueae</taxon>
        <taxon>Carduinae</taxon>
        <taxon>Cynara</taxon>
    </lineage>
</organism>
<keyword evidence="2" id="KW-1185">Reference proteome</keyword>
<accession>A0A103XGX1</accession>
<gene>
    <name evidence="1" type="ORF">Ccrd_007471</name>
</gene>
<reference evidence="1 2" key="1">
    <citation type="journal article" date="2016" name="Sci. Rep.">
        <title>The genome sequence of the outbreeding globe artichoke constructed de novo incorporating a phase-aware low-pass sequencing strategy of F1 progeny.</title>
        <authorList>
            <person name="Scaglione D."/>
            <person name="Reyes-Chin-Wo S."/>
            <person name="Acquadro A."/>
            <person name="Froenicke L."/>
            <person name="Portis E."/>
            <person name="Beitel C."/>
            <person name="Tirone M."/>
            <person name="Mauro R."/>
            <person name="Lo Monaco A."/>
            <person name="Mauromicale G."/>
            <person name="Faccioli P."/>
            <person name="Cattivelli L."/>
            <person name="Rieseberg L."/>
            <person name="Michelmore R."/>
            <person name="Lanteri S."/>
        </authorList>
    </citation>
    <scope>NUCLEOTIDE SEQUENCE [LARGE SCALE GENOMIC DNA]</scope>
    <source>
        <strain evidence="1">2C</strain>
    </source>
</reference>
<proteinExistence type="predicted"/>
<dbReference type="Gramene" id="KVH90516">
    <property type="protein sequence ID" value="KVH90516"/>
    <property type="gene ID" value="Ccrd_007471"/>
</dbReference>
<dbReference type="Proteomes" id="UP000243975">
    <property type="component" value="Unassembled WGS sequence"/>
</dbReference>
<dbReference type="EMBL" id="LEKV01005100">
    <property type="protein sequence ID" value="KVH90516.1"/>
    <property type="molecule type" value="Genomic_DNA"/>
</dbReference>
<evidence type="ECO:0000313" key="2">
    <source>
        <dbReference type="Proteomes" id="UP000243975"/>
    </source>
</evidence>
<evidence type="ECO:0000313" key="1">
    <source>
        <dbReference type="EMBL" id="KVH90516.1"/>
    </source>
</evidence>
<name>A0A103XGX1_CYNCS</name>
<dbReference type="AlphaFoldDB" id="A0A103XGX1"/>
<sequence>MASMFFFSCSILHYKNHLATTRGFDVCKPLCSSSQSKSMVVTEDKSLNRRSANYAPSLWSFEHVQSLSSKYTEEDYEARAYSSKKAVKTMIQKVTGNT</sequence>